<proteinExistence type="inferred from homology"/>
<dbReference type="EMBL" id="CP107006">
    <property type="protein sequence ID" value="UYQ94407.1"/>
    <property type="molecule type" value="Genomic_DNA"/>
</dbReference>
<evidence type="ECO:0000313" key="10">
    <source>
        <dbReference type="Proteomes" id="UP001162741"/>
    </source>
</evidence>
<accession>A0ABY6J458</accession>
<comment type="similarity">
    <text evidence="2">Belongs to the SusD family.</text>
</comment>
<feature type="domain" description="SusD-like N-terminal" evidence="8">
    <location>
        <begin position="83"/>
        <end position="216"/>
    </location>
</feature>
<dbReference type="CDD" id="cd08977">
    <property type="entry name" value="SusD"/>
    <property type="match status" value="1"/>
</dbReference>
<feature type="chain" id="PRO_5046133057" evidence="6">
    <location>
        <begin position="18"/>
        <end position="449"/>
    </location>
</feature>
<evidence type="ECO:0000256" key="6">
    <source>
        <dbReference type="SAM" id="SignalP"/>
    </source>
</evidence>
<evidence type="ECO:0000256" key="2">
    <source>
        <dbReference type="ARBA" id="ARBA00006275"/>
    </source>
</evidence>
<dbReference type="InterPro" id="IPR012944">
    <property type="entry name" value="SusD_RagB_dom"/>
</dbReference>
<dbReference type="PROSITE" id="PS51257">
    <property type="entry name" value="PROKAR_LIPOPROTEIN"/>
    <property type="match status" value="1"/>
</dbReference>
<protein>
    <submittedName>
        <fullName evidence="9">RagB/SusD family nutrient uptake outer membrane protein</fullName>
    </submittedName>
</protein>
<dbReference type="InterPro" id="IPR033985">
    <property type="entry name" value="SusD-like_N"/>
</dbReference>
<sequence length="449" mass="50492">MKRYLIAILLCSCMFSACDKLLEVDQPAERLVNASVFSSDNTMNAASLGLYSLLRNLEPPHVGNASMYADEFVYNGPNADMRLFASNSLNSKSNFNYVLWRALYFAVYQSNQILEALPNSKNVSDAVKQRARGEALFFRAFAYFHLTNIWGDVPLVTTTRVATTSKAVRVDMDEVLALAEKDLIEAKSVLLTDYEGDEPYRVNRQGATAMLARLYLCQKKWSDAEKESTEIIDSKRYALPAPDSVFLGGSKEVILAAWNQTGFPAIGSVYIPTNFTAAPAYQLSPNLVGSFSQDDKRYASWTKSYVANGVTYSYLTKYKTRTAASGAASEYAVILRLGEQFLIRSEARANLNHFAGAYKDLDTLRRRAGIALLPIGLNKEQLLQQIETARWQELFVEGFHRFFDLKRTGRIDVVLDPVKAGWESVWAVWPIPFDEISRNPLIIQNEDYQ</sequence>
<dbReference type="Proteomes" id="UP001162741">
    <property type="component" value="Chromosome"/>
</dbReference>
<dbReference type="Gene3D" id="1.25.40.390">
    <property type="match status" value="1"/>
</dbReference>
<evidence type="ECO:0000256" key="3">
    <source>
        <dbReference type="ARBA" id="ARBA00022729"/>
    </source>
</evidence>
<feature type="signal peptide" evidence="6">
    <location>
        <begin position="1"/>
        <end position="17"/>
    </location>
</feature>
<comment type="subcellular location">
    <subcellularLocation>
        <location evidence="1">Cell outer membrane</location>
    </subcellularLocation>
</comment>
<keyword evidence="4" id="KW-0472">Membrane</keyword>
<keyword evidence="3 6" id="KW-0732">Signal</keyword>
<keyword evidence="10" id="KW-1185">Reference proteome</keyword>
<evidence type="ECO:0000259" key="8">
    <source>
        <dbReference type="Pfam" id="PF14322"/>
    </source>
</evidence>
<evidence type="ECO:0000256" key="4">
    <source>
        <dbReference type="ARBA" id="ARBA00023136"/>
    </source>
</evidence>
<evidence type="ECO:0000256" key="1">
    <source>
        <dbReference type="ARBA" id="ARBA00004442"/>
    </source>
</evidence>
<evidence type="ECO:0000256" key="5">
    <source>
        <dbReference type="ARBA" id="ARBA00023237"/>
    </source>
</evidence>
<reference evidence="9" key="1">
    <citation type="submission" date="2022-10" db="EMBL/GenBank/DDBJ databases">
        <title>Chitinophaga sp. nov., isolated from soil.</title>
        <authorList>
            <person name="Jeon C.O."/>
        </authorList>
    </citation>
    <scope>NUCLEOTIDE SEQUENCE</scope>
    <source>
        <strain evidence="9">R8</strain>
    </source>
</reference>
<dbReference type="Pfam" id="PF14322">
    <property type="entry name" value="SusD-like_3"/>
    <property type="match status" value="1"/>
</dbReference>
<keyword evidence="5" id="KW-0998">Cell outer membrane</keyword>
<evidence type="ECO:0000259" key="7">
    <source>
        <dbReference type="Pfam" id="PF07980"/>
    </source>
</evidence>
<name>A0ABY6J458_9BACT</name>
<gene>
    <name evidence="9" type="ORF">MKQ68_04805</name>
</gene>
<dbReference type="InterPro" id="IPR011990">
    <property type="entry name" value="TPR-like_helical_dom_sf"/>
</dbReference>
<dbReference type="Pfam" id="PF07980">
    <property type="entry name" value="SusD_RagB"/>
    <property type="match status" value="1"/>
</dbReference>
<feature type="domain" description="RagB/SusD" evidence="7">
    <location>
        <begin position="304"/>
        <end position="448"/>
    </location>
</feature>
<dbReference type="RefSeq" id="WP_264282300.1">
    <property type="nucleotide sequence ID" value="NZ_CP107006.1"/>
</dbReference>
<organism evidence="9 10">
    <name type="scientific">Chitinophaga horti</name>
    <dbReference type="NCBI Taxonomy" id="2920382"/>
    <lineage>
        <taxon>Bacteria</taxon>
        <taxon>Pseudomonadati</taxon>
        <taxon>Bacteroidota</taxon>
        <taxon>Chitinophagia</taxon>
        <taxon>Chitinophagales</taxon>
        <taxon>Chitinophagaceae</taxon>
        <taxon>Chitinophaga</taxon>
    </lineage>
</organism>
<dbReference type="SUPFAM" id="SSF48452">
    <property type="entry name" value="TPR-like"/>
    <property type="match status" value="1"/>
</dbReference>
<evidence type="ECO:0000313" key="9">
    <source>
        <dbReference type="EMBL" id="UYQ94407.1"/>
    </source>
</evidence>